<keyword evidence="2" id="KW-0808">Transferase</keyword>
<dbReference type="Pfam" id="PF04230">
    <property type="entry name" value="PS_pyruv_trans"/>
    <property type="match status" value="1"/>
</dbReference>
<gene>
    <name evidence="2" type="ORF">GCM10025875_03790</name>
</gene>
<dbReference type="InterPro" id="IPR007345">
    <property type="entry name" value="Polysacch_pyruvyl_Trfase"/>
</dbReference>
<name>A0AA37UTZ4_9MICO</name>
<evidence type="ECO:0000259" key="1">
    <source>
        <dbReference type="Pfam" id="PF04230"/>
    </source>
</evidence>
<accession>A0AA37UTZ4</accession>
<proteinExistence type="predicted"/>
<dbReference type="Proteomes" id="UP001157161">
    <property type="component" value="Unassembled WGS sequence"/>
</dbReference>
<evidence type="ECO:0000313" key="3">
    <source>
        <dbReference type="Proteomes" id="UP001157161"/>
    </source>
</evidence>
<evidence type="ECO:0000313" key="2">
    <source>
        <dbReference type="EMBL" id="GMA30387.1"/>
    </source>
</evidence>
<dbReference type="AlphaFoldDB" id="A0AA37UTZ4"/>
<reference evidence="2" key="1">
    <citation type="journal article" date="2014" name="Int. J. Syst. Evol. Microbiol.">
        <title>Complete genome sequence of Corynebacterium casei LMG S-19264T (=DSM 44701T), isolated from a smear-ripened cheese.</title>
        <authorList>
            <consortium name="US DOE Joint Genome Institute (JGI-PGF)"/>
            <person name="Walter F."/>
            <person name="Albersmeier A."/>
            <person name="Kalinowski J."/>
            <person name="Ruckert C."/>
        </authorList>
    </citation>
    <scope>NUCLEOTIDE SEQUENCE</scope>
    <source>
        <strain evidence="2">NBRC 112290</strain>
    </source>
</reference>
<dbReference type="PANTHER" id="PTHR36836:SF1">
    <property type="entry name" value="COLANIC ACID BIOSYNTHESIS PROTEIN WCAK"/>
    <property type="match status" value="1"/>
</dbReference>
<organism evidence="2 3">
    <name type="scientific">Litorihabitans aurantiacus</name>
    <dbReference type="NCBI Taxonomy" id="1930061"/>
    <lineage>
        <taxon>Bacteria</taxon>
        <taxon>Bacillati</taxon>
        <taxon>Actinomycetota</taxon>
        <taxon>Actinomycetes</taxon>
        <taxon>Micrococcales</taxon>
        <taxon>Beutenbergiaceae</taxon>
        <taxon>Litorihabitans</taxon>
    </lineage>
</organism>
<sequence>MKILLVHAYSPRNTGDGLLVDLARDVVHQAVPDAQIVCVALDAGAFGTSDVVQWSPAAQVTDPRRAVLLAGVLGPHRALRAAFADADLIVAVGGGYLRASTVGEGVKSFLAHVSQLRLVARSTAPSVYLPQSIGPYPAPVRRLVQRLLARIDLVCVRDDRSRAELAAAGTLERFPDLAVLEAGTMDRALQARTIDDVPVVVARELPGPRNYHRLLDGLGRALGPVWAVQSTASNNNDVPLTARLAGTDDPPLLRDVLAGGTRRVVISTRLHGSMAALLAGSPTIHLSYERKGWGAFEDLGIARHVHNARNVDVDTVLAGVREITEDPATYWASVNERLPAVAARHRELVERVGGLAAARAGVAR</sequence>
<comment type="caution">
    <text evidence="2">The sequence shown here is derived from an EMBL/GenBank/DDBJ whole genome shotgun (WGS) entry which is preliminary data.</text>
</comment>
<dbReference type="PANTHER" id="PTHR36836">
    <property type="entry name" value="COLANIC ACID BIOSYNTHESIS PROTEIN WCAK"/>
    <property type="match status" value="1"/>
</dbReference>
<protein>
    <submittedName>
        <fullName evidence="2">Polysaccharide pyruvyl transferase</fullName>
    </submittedName>
</protein>
<dbReference type="GO" id="GO:0016740">
    <property type="term" value="F:transferase activity"/>
    <property type="evidence" value="ECO:0007669"/>
    <property type="project" value="UniProtKB-KW"/>
</dbReference>
<dbReference type="RefSeq" id="WP_284249019.1">
    <property type="nucleotide sequence ID" value="NZ_BSUM01000001.1"/>
</dbReference>
<keyword evidence="3" id="KW-1185">Reference proteome</keyword>
<feature type="domain" description="Polysaccharide pyruvyl transferase" evidence="1">
    <location>
        <begin position="13"/>
        <end position="181"/>
    </location>
</feature>
<reference evidence="2" key="2">
    <citation type="submission" date="2023-02" db="EMBL/GenBank/DDBJ databases">
        <authorList>
            <person name="Sun Q."/>
            <person name="Mori K."/>
        </authorList>
    </citation>
    <scope>NUCLEOTIDE SEQUENCE</scope>
    <source>
        <strain evidence="2">NBRC 112290</strain>
    </source>
</reference>
<dbReference type="EMBL" id="BSUM01000001">
    <property type="protein sequence ID" value="GMA30387.1"/>
    <property type="molecule type" value="Genomic_DNA"/>
</dbReference>